<accession>A0ABU2JG31</accession>
<evidence type="ECO:0000313" key="3">
    <source>
        <dbReference type="EMBL" id="MDT0263950.1"/>
    </source>
</evidence>
<feature type="domain" description="EAL" evidence="1">
    <location>
        <begin position="1"/>
        <end position="217"/>
    </location>
</feature>
<dbReference type="InterPro" id="IPR035919">
    <property type="entry name" value="EAL_sf"/>
</dbReference>
<dbReference type="Proteomes" id="UP001183176">
    <property type="component" value="Unassembled WGS sequence"/>
</dbReference>
<dbReference type="InterPro" id="IPR001633">
    <property type="entry name" value="EAL_dom"/>
</dbReference>
<reference evidence="4" key="1">
    <citation type="submission" date="2023-07" db="EMBL/GenBank/DDBJ databases">
        <title>30 novel species of actinomycetes from the DSMZ collection.</title>
        <authorList>
            <person name="Nouioui I."/>
        </authorList>
    </citation>
    <scope>NUCLEOTIDE SEQUENCE [LARGE SCALE GENOMIC DNA]</scope>
    <source>
        <strain evidence="4">DSM 44399</strain>
    </source>
</reference>
<evidence type="ECO:0000259" key="2">
    <source>
        <dbReference type="PROSITE" id="PS51833"/>
    </source>
</evidence>
<dbReference type="SUPFAM" id="SSF109604">
    <property type="entry name" value="HD-domain/PDEase-like"/>
    <property type="match status" value="1"/>
</dbReference>
<dbReference type="Pfam" id="PF08668">
    <property type="entry name" value="HDOD"/>
    <property type="match status" value="1"/>
</dbReference>
<dbReference type="Gene3D" id="1.10.3210.10">
    <property type="entry name" value="Hypothetical protein af1432"/>
    <property type="match status" value="1"/>
</dbReference>
<keyword evidence="4" id="KW-1185">Reference proteome</keyword>
<dbReference type="PROSITE" id="PS50883">
    <property type="entry name" value="EAL"/>
    <property type="match status" value="1"/>
</dbReference>
<dbReference type="SMART" id="SM00052">
    <property type="entry name" value="EAL"/>
    <property type="match status" value="1"/>
</dbReference>
<gene>
    <name evidence="3" type="ORF">RM423_21480</name>
</gene>
<dbReference type="EMBL" id="JAVREH010000061">
    <property type="protein sequence ID" value="MDT0263950.1"/>
    <property type="molecule type" value="Genomic_DNA"/>
</dbReference>
<dbReference type="PANTHER" id="PTHR33525:SF4">
    <property type="entry name" value="CYCLIC DI-GMP PHOSPHODIESTERASE CDGJ"/>
    <property type="match status" value="1"/>
</dbReference>
<sequence>MARHLTDEPHPASRLVVGRQAITDASGDAIGYELLFRTVDGEGPAQSKLSGDEMTNEVLYGALNIGLRYLVGSKLVFCNADRGLLVEAMPITLPPASTVIEILETVMPEREVLEGCHRLRRRGYEFALDDFTWFEGAEEFLELASYVKIDVQAVRGNDLSVLIDKIRPYTVCLLAEKVEDATELPRLKRLGFDLFQGYAIERPKIMSRRVLEPSTLARIKLAATLAGDEVDLDELERILRGEPGLTHQVLQLAATGQLGGMLRNVGTIRQAVVLLGTRRIQGWIALLLAHSVGASSYDTLLTVLIRARACELLSVLVPSVSSQTAFAAGMISAFDVLLDVPAEELASTLPLTDELREGAFGSTSPLAEIVRDVIDYQTGSPTLPPMLSNIASADFDVAFASAFAWAVSHAATVE</sequence>
<name>A0ABU2JG31_9ACTN</name>
<comment type="caution">
    <text evidence="3">The sequence shown here is derived from an EMBL/GenBank/DDBJ whole genome shotgun (WGS) entry which is preliminary data.</text>
</comment>
<protein>
    <submittedName>
        <fullName evidence="3">EAL domain-containing protein</fullName>
    </submittedName>
</protein>
<dbReference type="Pfam" id="PF00563">
    <property type="entry name" value="EAL"/>
    <property type="match status" value="1"/>
</dbReference>
<evidence type="ECO:0000259" key="1">
    <source>
        <dbReference type="PROSITE" id="PS50883"/>
    </source>
</evidence>
<dbReference type="Gene3D" id="3.20.20.450">
    <property type="entry name" value="EAL domain"/>
    <property type="match status" value="1"/>
</dbReference>
<evidence type="ECO:0000313" key="4">
    <source>
        <dbReference type="Proteomes" id="UP001183176"/>
    </source>
</evidence>
<dbReference type="InterPro" id="IPR052340">
    <property type="entry name" value="RNase_Y/CdgJ"/>
</dbReference>
<organism evidence="3 4">
    <name type="scientific">Jatrophihabitans lederbergiae</name>
    <dbReference type="NCBI Taxonomy" id="3075547"/>
    <lineage>
        <taxon>Bacteria</taxon>
        <taxon>Bacillati</taxon>
        <taxon>Actinomycetota</taxon>
        <taxon>Actinomycetes</taxon>
        <taxon>Jatrophihabitantales</taxon>
        <taxon>Jatrophihabitantaceae</taxon>
        <taxon>Jatrophihabitans</taxon>
    </lineage>
</organism>
<feature type="domain" description="HDOD" evidence="2">
    <location>
        <begin position="211"/>
        <end position="397"/>
    </location>
</feature>
<dbReference type="PANTHER" id="PTHR33525">
    <property type="match status" value="1"/>
</dbReference>
<dbReference type="InterPro" id="IPR013976">
    <property type="entry name" value="HDOD"/>
</dbReference>
<dbReference type="InterPro" id="IPR014408">
    <property type="entry name" value="dGMP_Pdiesterase_EAL/HD-GYP"/>
</dbReference>
<proteinExistence type="predicted"/>
<dbReference type="PIRSF" id="PIRSF003180">
    <property type="entry name" value="DiGMPpdiest_YuxH"/>
    <property type="match status" value="1"/>
</dbReference>
<dbReference type="RefSeq" id="WP_311425093.1">
    <property type="nucleotide sequence ID" value="NZ_JAVREH010000061.1"/>
</dbReference>
<dbReference type="PROSITE" id="PS51833">
    <property type="entry name" value="HDOD"/>
    <property type="match status" value="1"/>
</dbReference>
<dbReference type="SUPFAM" id="SSF141868">
    <property type="entry name" value="EAL domain-like"/>
    <property type="match status" value="1"/>
</dbReference>